<dbReference type="GO" id="GO:0016757">
    <property type="term" value="F:glycosyltransferase activity"/>
    <property type="evidence" value="ECO:0007669"/>
    <property type="project" value="UniProtKB-KW"/>
</dbReference>
<evidence type="ECO:0000259" key="2">
    <source>
        <dbReference type="Pfam" id="PF18912"/>
    </source>
</evidence>
<dbReference type="InterPro" id="IPR000836">
    <property type="entry name" value="PRTase_dom"/>
</dbReference>
<keyword evidence="4" id="KW-1185">Reference proteome</keyword>
<dbReference type="InterPro" id="IPR029057">
    <property type="entry name" value="PRTase-like"/>
</dbReference>
<dbReference type="EMBL" id="CP023004">
    <property type="protein sequence ID" value="AWI10598.1"/>
    <property type="molecule type" value="Genomic_DNA"/>
</dbReference>
<comment type="similarity">
    <text evidence="1">Belongs to the ComF/GntX family.</text>
</comment>
<keyword evidence="3" id="KW-0808">Transferase</keyword>
<dbReference type="SUPFAM" id="SSF53271">
    <property type="entry name" value="PRTase-like"/>
    <property type="match status" value="1"/>
</dbReference>
<reference evidence="3 4" key="1">
    <citation type="journal article" date="2018" name="Syst. Appl. Microbiol.">
        <title>Ereboglobus luteus gen. nov. sp. nov. from cockroach guts, and new insights into the oxygen relationship of the genera Opitutus and Didymococcus (Verrucomicrobia: Opitutaceae).</title>
        <authorList>
            <person name="Tegtmeier D."/>
            <person name="Belitz A."/>
            <person name="Radek R."/>
            <person name="Heimerl T."/>
            <person name="Brune A."/>
        </authorList>
    </citation>
    <scope>NUCLEOTIDE SEQUENCE [LARGE SCALE GENOMIC DNA]</scope>
    <source>
        <strain evidence="3 4">Ho45</strain>
    </source>
</reference>
<gene>
    <name evidence="3" type="ORF">CKA38_08015</name>
</gene>
<sequence>MPFTPGHLARGLSETLFPPICAHCDGIVGRSENLDTFRHVCAKCESRIEFVGEPCCSTCGHPFYGELAGGRMCEHCENLAPAFNEGRTAVLFRGAARALIHELKYHGARYVLRDIETILRRSPRVLELARGATLVPVPLHPRKERERGYNQGRLVAECLARAAGGEAAGTRVKMLLRRVVDTVSQTALDRATRRKNLKDAFSLVRGARVDAAEKYVVVDDVFTTGSTLNSCARVLRRAGCENLFVITFGHG</sequence>
<evidence type="ECO:0000313" key="4">
    <source>
        <dbReference type="Proteomes" id="UP000244896"/>
    </source>
</evidence>
<evidence type="ECO:0000313" key="3">
    <source>
        <dbReference type="EMBL" id="AWI10598.1"/>
    </source>
</evidence>
<organism evidence="3 4">
    <name type="scientific">Ereboglobus luteus</name>
    <dbReference type="NCBI Taxonomy" id="1796921"/>
    <lineage>
        <taxon>Bacteria</taxon>
        <taxon>Pseudomonadati</taxon>
        <taxon>Verrucomicrobiota</taxon>
        <taxon>Opitutia</taxon>
        <taxon>Opitutales</taxon>
        <taxon>Opitutaceae</taxon>
        <taxon>Ereboglobus</taxon>
    </lineage>
</organism>
<dbReference type="CDD" id="cd06223">
    <property type="entry name" value="PRTases_typeI"/>
    <property type="match status" value="1"/>
</dbReference>
<dbReference type="Proteomes" id="UP000244896">
    <property type="component" value="Chromosome"/>
</dbReference>
<feature type="domain" description="Double zinc ribbon" evidence="2">
    <location>
        <begin position="14"/>
        <end position="76"/>
    </location>
</feature>
<proteinExistence type="inferred from homology"/>
<accession>A0A2U8E6P1</accession>
<dbReference type="AlphaFoldDB" id="A0A2U8E6P1"/>
<evidence type="ECO:0000256" key="1">
    <source>
        <dbReference type="ARBA" id="ARBA00008007"/>
    </source>
</evidence>
<dbReference type="PANTHER" id="PTHR47505">
    <property type="entry name" value="DNA UTILIZATION PROTEIN YHGH"/>
    <property type="match status" value="1"/>
</dbReference>
<dbReference type="InterPro" id="IPR044005">
    <property type="entry name" value="DZR_2"/>
</dbReference>
<dbReference type="Gene3D" id="3.40.50.2020">
    <property type="match status" value="1"/>
</dbReference>
<protein>
    <submittedName>
        <fullName evidence="3">Amidophosphoribosyltransferase</fullName>
    </submittedName>
</protein>
<dbReference type="PANTHER" id="PTHR47505:SF1">
    <property type="entry name" value="DNA UTILIZATION PROTEIN YHGH"/>
    <property type="match status" value="1"/>
</dbReference>
<dbReference type="RefSeq" id="WP_108826499.1">
    <property type="nucleotide sequence ID" value="NZ_CP023004.1"/>
</dbReference>
<dbReference type="KEGG" id="elut:CKA38_08015"/>
<keyword evidence="3" id="KW-0328">Glycosyltransferase</keyword>
<dbReference type="Pfam" id="PF18912">
    <property type="entry name" value="DZR_2"/>
    <property type="match status" value="1"/>
</dbReference>
<name>A0A2U8E6P1_9BACT</name>
<dbReference type="OrthoDB" id="9779910at2"/>
<dbReference type="InterPro" id="IPR051910">
    <property type="entry name" value="ComF/GntX_DNA_util-trans"/>
</dbReference>